<reference evidence="1 2" key="1">
    <citation type="submission" date="2014-09" db="EMBL/GenBank/DDBJ databases">
        <title>Draft genome of Bradyrhizobium japonicum Is-34.</title>
        <authorList>
            <person name="Tsurumaru H."/>
            <person name="Yamakawa T."/>
            <person name="Hashimoto S."/>
            <person name="Okizaki K."/>
            <person name="Kanesaki Y."/>
            <person name="Yoshikawa H."/>
            <person name="Yajima S."/>
        </authorList>
    </citation>
    <scope>NUCLEOTIDE SEQUENCE [LARGE SCALE GENOMIC DNA]</scope>
    <source>
        <strain evidence="1 2">Is-34</strain>
    </source>
</reference>
<organism evidence="1 2">
    <name type="scientific">Bradyrhizobium japonicum</name>
    <dbReference type="NCBI Taxonomy" id="375"/>
    <lineage>
        <taxon>Bacteria</taxon>
        <taxon>Pseudomonadati</taxon>
        <taxon>Pseudomonadota</taxon>
        <taxon>Alphaproteobacteria</taxon>
        <taxon>Hyphomicrobiales</taxon>
        <taxon>Nitrobacteraceae</taxon>
        <taxon>Bradyrhizobium</taxon>
    </lineage>
</organism>
<gene>
    <name evidence="1" type="ORF">MA20_20180</name>
</gene>
<sequence length="73" mass="8230">MELNIGIDARLYRSVAAVARKGVAQVRIDAQYDKRKGKEMCIEAYWEIVVSRPRDTNWSVKQSAERSGLSSGD</sequence>
<protein>
    <submittedName>
        <fullName evidence="1">Uncharacterized protein</fullName>
    </submittedName>
</protein>
<evidence type="ECO:0000313" key="2">
    <source>
        <dbReference type="Proteomes" id="UP000030377"/>
    </source>
</evidence>
<comment type="caution">
    <text evidence="1">The sequence shown here is derived from an EMBL/GenBank/DDBJ whole genome shotgun (WGS) entry which is preliminary data.</text>
</comment>
<name>A0A0A3XXT7_BRAJP</name>
<dbReference type="RefSeq" id="WP_041956593.1">
    <property type="nucleotide sequence ID" value="NZ_JRPN01000017.1"/>
</dbReference>
<dbReference type="Proteomes" id="UP000030377">
    <property type="component" value="Unassembled WGS sequence"/>
</dbReference>
<dbReference type="EMBL" id="JRPN01000017">
    <property type="protein sequence ID" value="KGT77966.1"/>
    <property type="molecule type" value="Genomic_DNA"/>
</dbReference>
<evidence type="ECO:0000313" key="1">
    <source>
        <dbReference type="EMBL" id="KGT77966.1"/>
    </source>
</evidence>
<dbReference type="AlphaFoldDB" id="A0A0A3XXT7"/>
<proteinExistence type="predicted"/>
<accession>A0A0A3XXT7</accession>